<dbReference type="RefSeq" id="WP_107034788.1">
    <property type="nucleotide sequence ID" value="NZ_PUBV01000001.1"/>
</dbReference>
<feature type="transmembrane region" description="Helical" evidence="6">
    <location>
        <begin position="414"/>
        <end position="436"/>
    </location>
</feature>
<keyword evidence="5 6" id="KW-0472">Membrane</keyword>
<dbReference type="Proteomes" id="UP000244925">
    <property type="component" value="Unassembled WGS sequence"/>
</dbReference>
<feature type="transmembrane region" description="Helical" evidence="6">
    <location>
        <begin position="15"/>
        <end position="36"/>
    </location>
</feature>
<comment type="similarity">
    <text evidence="2">Belongs to the multi antimicrobial extrusion (MATE) (TC 2.A.66.1) family.</text>
</comment>
<protein>
    <submittedName>
        <fullName evidence="7">MATE family efflux transporter</fullName>
    </submittedName>
</protein>
<dbReference type="EMBL" id="PUBV01000001">
    <property type="protein sequence ID" value="PWB09736.1"/>
    <property type="molecule type" value="Genomic_DNA"/>
</dbReference>
<accession>A0A2V1IXJ6</accession>
<evidence type="ECO:0000313" key="8">
    <source>
        <dbReference type="Proteomes" id="UP000244925"/>
    </source>
</evidence>
<evidence type="ECO:0000256" key="6">
    <source>
        <dbReference type="SAM" id="Phobius"/>
    </source>
</evidence>
<sequence length="444" mass="47625">MAEHESSTDSSVKPLLHNIIALSLPAIASNLVTPLLGMTDVAIAGHLGGAVFLAAIAVGGNMFNLLYWLFGFLRMGSSGLTAQAFGADDKVRQATVLYQALTVALAIGVAFIIMRTPLCGMLLDMMEVEHRAAAMAAEYFMTLIWGAPAMLGSFVMAGWFLGMQNSKVTMWISILTVIVNIAVSLTLTLALNLGIYGLALGTLSAQWIGFTASVIVCGLKYSPSFPGFITIFAGTDLLKFFRINTDIFLRTLCLVGVTLWFTRTGAMQGNETLAANALLMQLFTLFSFFMDGFAFSAEAICGKYSGAGRHQALKQACRLLILTSATLALIFTVGYATLGTALLEILCDDLSTLAAAREYEVWAISIPLAGFMAFVCDGIFIGLTATRSMLLSMLCATAVYFTVYMLAWPTMHNHGLWLAFLCYLAVRGLLLALLLAKGSRGEVA</sequence>
<dbReference type="GO" id="GO:0042910">
    <property type="term" value="F:xenobiotic transmembrane transporter activity"/>
    <property type="evidence" value="ECO:0007669"/>
    <property type="project" value="InterPro"/>
</dbReference>
<dbReference type="InterPro" id="IPR044644">
    <property type="entry name" value="DinF-like"/>
</dbReference>
<dbReference type="CDD" id="cd13136">
    <property type="entry name" value="MATE_DinF_like"/>
    <property type="match status" value="1"/>
</dbReference>
<feature type="transmembrane region" description="Helical" evidence="6">
    <location>
        <begin position="240"/>
        <end position="261"/>
    </location>
</feature>
<dbReference type="PANTHER" id="PTHR42893">
    <property type="entry name" value="PROTEIN DETOXIFICATION 44, CHLOROPLASTIC-RELATED"/>
    <property type="match status" value="1"/>
</dbReference>
<feature type="transmembrane region" description="Helical" evidence="6">
    <location>
        <begin position="168"/>
        <end position="189"/>
    </location>
</feature>
<evidence type="ECO:0000256" key="4">
    <source>
        <dbReference type="ARBA" id="ARBA00022989"/>
    </source>
</evidence>
<reference evidence="8" key="1">
    <citation type="submission" date="2018-02" db="EMBL/GenBank/DDBJ databases">
        <authorList>
            <person name="Clavel T."/>
            <person name="Strowig T."/>
        </authorList>
    </citation>
    <scope>NUCLEOTIDE SEQUENCE [LARGE SCALE GENOMIC DNA]</scope>
    <source>
        <strain evidence="8">DSM 100764</strain>
    </source>
</reference>
<comment type="caution">
    <text evidence="7">The sequence shown here is derived from an EMBL/GenBank/DDBJ whole genome shotgun (WGS) entry which is preliminary data.</text>
</comment>
<proteinExistence type="inferred from homology"/>
<dbReference type="NCBIfam" id="TIGR00797">
    <property type="entry name" value="matE"/>
    <property type="match status" value="1"/>
</dbReference>
<dbReference type="PANTHER" id="PTHR42893:SF46">
    <property type="entry name" value="PROTEIN DETOXIFICATION 44, CHLOROPLASTIC"/>
    <property type="match status" value="1"/>
</dbReference>
<feature type="transmembrane region" description="Helical" evidence="6">
    <location>
        <begin position="362"/>
        <end position="383"/>
    </location>
</feature>
<evidence type="ECO:0000256" key="3">
    <source>
        <dbReference type="ARBA" id="ARBA00022692"/>
    </source>
</evidence>
<organism evidence="7 8">
    <name type="scientific">Paramuribaculum intestinale</name>
    <dbReference type="NCBI Taxonomy" id="2094151"/>
    <lineage>
        <taxon>Bacteria</taxon>
        <taxon>Pseudomonadati</taxon>
        <taxon>Bacteroidota</taxon>
        <taxon>Bacteroidia</taxon>
        <taxon>Bacteroidales</taxon>
        <taxon>Muribaculaceae</taxon>
        <taxon>Paramuribaculum</taxon>
    </lineage>
</organism>
<feature type="transmembrane region" description="Helical" evidence="6">
    <location>
        <begin position="316"/>
        <end position="342"/>
    </location>
</feature>
<dbReference type="InterPro" id="IPR002528">
    <property type="entry name" value="MATE_fam"/>
</dbReference>
<dbReference type="GO" id="GO:0005886">
    <property type="term" value="C:plasma membrane"/>
    <property type="evidence" value="ECO:0007669"/>
    <property type="project" value="TreeGrafter"/>
</dbReference>
<evidence type="ECO:0000256" key="2">
    <source>
        <dbReference type="ARBA" id="ARBA00010199"/>
    </source>
</evidence>
<feature type="transmembrane region" description="Helical" evidence="6">
    <location>
        <begin position="143"/>
        <end position="161"/>
    </location>
</feature>
<feature type="transmembrane region" description="Helical" evidence="6">
    <location>
        <begin position="97"/>
        <end position="123"/>
    </location>
</feature>
<feature type="transmembrane region" description="Helical" evidence="6">
    <location>
        <begin position="273"/>
        <end position="295"/>
    </location>
</feature>
<comment type="subcellular location">
    <subcellularLocation>
        <location evidence="1">Membrane</location>
        <topology evidence="1">Multi-pass membrane protein</topology>
    </subcellularLocation>
</comment>
<gene>
    <name evidence="7" type="ORF">C5O25_00590</name>
</gene>
<dbReference type="Pfam" id="PF01554">
    <property type="entry name" value="MatE"/>
    <property type="match status" value="2"/>
</dbReference>
<keyword evidence="4 6" id="KW-1133">Transmembrane helix</keyword>
<evidence type="ECO:0000256" key="5">
    <source>
        <dbReference type="ARBA" id="ARBA00023136"/>
    </source>
</evidence>
<evidence type="ECO:0000256" key="1">
    <source>
        <dbReference type="ARBA" id="ARBA00004141"/>
    </source>
</evidence>
<name>A0A2V1IXJ6_9BACT</name>
<keyword evidence="8" id="KW-1185">Reference proteome</keyword>
<feature type="transmembrane region" description="Helical" evidence="6">
    <location>
        <begin position="390"/>
        <end position="408"/>
    </location>
</feature>
<evidence type="ECO:0000313" key="7">
    <source>
        <dbReference type="EMBL" id="PWB09736.1"/>
    </source>
</evidence>
<keyword evidence="3 6" id="KW-0812">Transmembrane</keyword>
<dbReference type="GO" id="GO:0015297">
    <property type="term" value="F:antiporter activity"/>
    <property type="evidence" value="ECO:0007669"/>
    <property type="project" value="InterPro"/>
</dbReference>
<dbReference type="AlphaFoldDB" id="A0A2V1IXJ6"/>